<comment type="caution">
    <text evidence="2">The sequence shown here is derived from an EMBL/GenBank/DDBJ whole genome shotgun (WGS) entry which is preliminary data.</text>
</comment>
<dbReference type="AlphaFoldDB" id="A0AAW2TIG4"/>
<accession>A0AAW2TIG4</accession>
<reference evidence="2" key="1">
    <citation type="submission" date="2020-06" db="EMBL/GenBank/DDBJ databases">
        <authorList>
            <person name="Li T."/>
            <person name="Hu X."/>
            <person name="Zhang T."/>
            <person name="Song X."/>
            <person name="Zhang H."/>
            <person name="Dai N."/>
            <person name="Sheng W."/>
            <person name="Hou X."/>
            <person name="Wei L."/>
        </authorList>
    </citation>
    <scope>NUCLEOTIDE SEQUENCE</scope>
    <source>
        <strain evidence="2">G02</strain>
        <tissue evidence="2">Leaf</tissue>
    </source>
</reference>
<sequence>MIEPLGEVTLPLSLNSYPKRFAKIVQFLMVKASSAYNMILGRPNLNLFRARASILYMKLKFPTPEGIGEAIGDKGMARECYAITLNRLGGSAPVDKGKKRIVDPEHEVGASQKIPCKKPRRDDKNRHDDEPPAKSA</sequence>
<protein>
    <submittedName>
        <fullName evidence="2">Uncharacterized protein</fullName>
    </submittedName>
</protein>
<evidence type="ECO:0000313" key="2">
    <source>
        <dbReference type="EMBL" id="KAL0403968.1"/>
    </source>
</evidence>
<dbReference type="EMBL" id="JACGWJ010000008">
    <property type="protein sequence ID" value="KAL0403968.1"/>
    <property type="molecule type" value="Genomic_DNA"/>
</dbReference>
<feature type="compositionally biased region" description="Basic and acidic residues" evidence="1">
    <location>
        <begin position="120"/>
        <end position="136"/>
    </location>
</feature>
<gene>
    <name evidence="2" type="ORF">Sradi_2037600</name>
</gene>
<organism evidence="2">
    <name type="scientific">Sesamum radiatum</name>
    <name type="common">Black benniseed</name>
    <dbReference type="NCBI Taxonomy" id="300843"/>
    <lineage>
        <taxon>Eukaryota</taxon>
        <taxon>Viridiplantae</taxon>
        <taxon>Streptophyta</taxon>
        <taxon>Embryophyta</taxon>
        <taxon>Tracheophyta</taxon>
        <taxon>Spermatophyta</taxon>
        <taxon>Magnoliopsida</taxon>
        <taxon>eudicotyledons</taxon>
        <taxon>Gunneridae</taxon>
        <taxon>Pentapetalae</taxon>
        <taxon>asterids</taxon>
        <taxon>lamiids</taxon>
        <taxon>Lamiales</taxon>
        <taxon>Pedaliaceae</taxon>
        <taxon>Sesamum</taxon>
    </lineage>
</organism>
<proteinExistence type="predicted"/>
<feature type="region of interest" description="Disordered" evidence="1">
    <location>
        <begin position="91"/>
        <end position="136"/>
    </location>
</feature>
<name>A0AAW2TIG4_SESRA</name>
<reference evidence="2" key="2">
    <citation type="journal article" date="2024" name="Plant">
        <title>Genomic evolution and insights into agronomic trait innovations of Sesamum species.</title>
        <authorList>
            <person name="Miao H."/>
            <person name="Wang L."/>
            <person name="Qu L."/>
            <person name="Liu H."/>
            <person name="Sun Y."/>
            <person name="Le M."/>
            <person name="Wang Q."/>
            <person name="Wei S."/>
            <person name="Zheng Y."/>
            <person name="Lin W."/>
            <person name="Duan Y."/>
            <person name="Cao H."/>
            <person name="Xiong S."/>
            <person name="Wang X."/>
            <person name="Wei L."/>
            <person name="Li C."/>
            <person name="Ma Q."/>
            <person name="Ju M."/>
            <person name="Zhao R."/>
            <person name="Li G."/>
            <person name="Mu C."/>
            <person name="Tian Q."/>
            <person name="Mei H."/>
            <person name="Zhang T."/>
            <person name="Gao T."/>
            <person name="Zhang H."/>
        </authorList>
    </citation>
    <scope>NUCLEOTIDE SEQUENCE</scope>
    <source>
        <strain evidence="2">G02</strain>
    </source>
</reference>
<evidence type="ECO:0000256" key="1">
    <source>
        <dbReference type="SAM" id="MobiDB-lite"/>
    </source>
</evidence>